<feature type="coiled-coil region" evidence="1">
    <location>
        <begin position="174"/>
        <end position="208"/>
    </location>
</feature>
<reference evidence="2 3" key="1">
    <citation type="submission" date="2018-08" db="EMBL/GenBank/DDBJ databases">
        <title>A genome reference for cultivated species of the human gut microbiota.</title>
        <authorList>
            <person name="Zou Y."/>
            <person name="Xue W."/>
            <person name="Luo G."/>
        </authorList>
    </citation>
    <scope>NUCLEOTIDE SEQUENCE [LARGE SCALE GENOMIC DNA]</scope>
    <source>
        <strain evidence="2 3">AF24-29</strain>
    </source>
</reference>
<gene>
    <name evidence="2" type="ORF">DWY25_09810</name>
</gene>
<proteinExistence type="predicted"/>
<comment type="caution">
    <text evidence="2">The sequence shown here is derived from an EMBL/GenBank/DDBJ whole genome shotgun (WGS) entry which is preliminary data.</text>
</comment>
<evidence type="ECO:0000256" key="1">
    <source>
        <dbReference type="SAM" id="Coils"/>
    </source>
</evidence>
<evidence type="ECO:0000313" key="3">
    <source>
        <dbReference type="Proteomes" id="UP000284178"/>
    </source>
</evidence>
<accession>A0A412FZA2</accession>
<dbReference type="AlphaFoldDB" id="A0A412FZA2"/>
<protein>
    <submittedName>
        <fullName evidence="2">Uncharacterized protein</fullName>
    </submittedName>
</protein>
<dbReference type="Proteomes" id="UP000284178">
    <property type="component" value="Unassembled WGS sequence"/>
</dbReference>
<keyword evidence="3" id="KW-1185">Reference proteome</keyword>
<sequence length="268" mass="31162">MAIYQILEEIKDVRKEGELCDFNGYLEDYLEVIDSSEDQPMKDILHALFEENHDLKICVNLRADINRQVISNQIIRYKDAFKLQGHPVICPVIIYGKQDDAERALILVQHSDRSYLYAKGLYYTLTEPYSFLADCKNELVAVTAESVDGVLATFRKLFSVKAGALQREADRNRFSNYEQLKKDALDEAEAVKENAETELREAEDKEAMIYSLVVRWFLLKKVVYVQYMVNKDMLQNVHEGNIKKQRNQAKINADEIPFISYSELWRSI</sequence>
<dbReference type="RefSeq" id="WP_006058041.1">
    <property type="nucleotide sequence ID" value="NZ_CABJCV010000011.1"/>
</dbReference>
<keyword evidence="1" id="KW-0175">Coiled coil</keyword>
<name>A0A412FZA2_9FIRM</name>
<organism evidence="2 3">
    <name type="scientific">Holdemania filiformis</name>
    <dbReference type="NCBI Taxonomy" id="61171"/>
    <lineage>
        <taxon>Bacteria</taxon>
        <taxon>Bacillati</taxon>
        <taxon>Bacillota</taxon>
        <taxon>Erysipelotrichia</taxon>
        <taxon>Erysipelotrichales</taxon>
        <taxon>Erysipelotrichaceae</taxon>
        <taxon>Holdemania</taxon>
    </lineage>
</organism>
<dbReference type="GeneID" id="83015695"/>
<evidence type="ECO:0000313" key="2">
    <source>
        <dbReference type="EMBL" id="RGR73512.1"/>
    </source>
</evidence>
<dbReference type="EMBL" id="QRUP01000011">
    <property type="protein sequence ID" value="RGR73512.1"/>
    <property type="molecule type" value="Genomic_DNA"/>
</dbReference>